<dbReference type="InterPro" id="IPR013273">
    <property type="entry name" value="ADAMTS/ADAMTS-like"/>
</dbReference>
<reference evidence="23" key="2">
    <citation type="submission" date="2025-08" db="UniProtKB">
        <authorList>
            <consortium name="Ensembl"/>
        </authorList>
    </citation>
    <scope>IDENTIFICATION</scope>
    <source>
        <strain evidence="23">Thorbecke</strain>
    </source>
</reference>
<keyword evidence="16" id="KW-0106">Calcium</keyword>
<evidence type="ECO:0000256" key="4">
    <source>
        <dbReference type="ARBA" id="ARBA00022670"/>
    </source>
</evidence>
<keyword evidence="11" id="KW-0482">Metalloprotease</keyword>
<reference evidence="23" key="3">
    <citation type="submission" date="2025-09" db="UniProtKB">
        <authorList>
            <consortium name="Ensembl"/>
        </authorList>
    </citation>
    <scope>IDENTIFICATION</scope>
    <source>
        <strain evidence="23">Thorbecke</strain>
    </source>
</reference>
<dbReference type="GO" id="GO:0005615">
    <property type="term" value="C:extracellular space"/>
    <property type="evidence" value="ECO:0007669"/>
    <property type="project" value="Ensembl"/>
</dbReference>
<dbReference type="PRINTS" id="PR01857">
    <property type="entry name" value="ADAMTSFAMILY"/>
</dbReference>
<comment type="subcellular location">
    <subcellularLocation>
        <location evidence="1">Secreted</location>
        <location evidence="1">Extracellular space</location>
        <location evidence="1">Extracellular matrix</location>
    </subcellularLocation>
</comment>
<dbReference type="SUPFAM" id="SSF82895">
    <property type="entry name" value="TSP-1 type 1 repeat"/>
    <property type="match status" value="13"/>
</dbReference>
<dbReference type="Gene3D" id="3.40.1620.60">
    <property type="match status" value="2"/>
</dbReference>
<dbReference type="Pfam" id="PF01421">
    <property type="entry name" value="Reprolysin"/>
    <property type="match status" value="1"/>
</dbReference>
<keyword evidence="4" id="KW-0645">Protease</keyword>
<feature type="region of interest" description="Disordered" evidence="19">
    <location>
        <begin position="1"/>
        <end position="152"/>
    </location>
</feature>
<keyword evidence="10 16" id="KW-0862">Zinc</keyword>
<keyword evidence="3" id="KW-0272">Extracellular matrix</keyword>
<dbReference type="InterPro" id="IPR036383">
    <property type="entry name" value="TSP1_rpt_sf"/>
</dbReference>
<dbReference type="Gene3D" id="2.60.120.830">
    <property type="match status" value="1"/>
</dbReference>
<dbReference type="Pfam" id="PF17771">
    <property type="entry name" value="ADAMTS_CR_2"/>
    <property type="match status" value="1"/>
</dbReference>
<dbReference type="GO" id="GO:0030318">
    <property type="term" value="P:melanocyte differentiation"/>
    <property type="evidence" value="ECO:0007669"/>
    <property type="project" value="Ensembl"/>
</dbReference>
<evidence type="ECO:0000256" key="7">
    <source>
        <dbReference type="ARBA" id="ARBA00022729"/>
    </source>
</evidence>
<organism evidence="23 24">
    <name type="scientific">Oryctolagus cuniculus</name>
    <name type="common">Rabbit</name>
    <dbReference type="NCBI Taxonomy" id="9986"/>
    <lineage>
        <taxon>Eukaryota</taxon>
        <taxon>Metazoa</taxon>
        <taxon>Chordata</taxon>
        <taxon>Craniata</taxon>
        <taxon>Vertebrata</taxon>
        <taxon>Euteleostomi</taxon>
        <taxon>Mammalia</taxon>
        <taxon>Eutheria</taxon>
        <taxon>Euarchontoglires</taxon>
        <taxon>Glires</taxon>
        <taxon>Lagomorpha</taxon>
        <taxon>Leporidae</taxon>
        <taxon>Oryctolagus</taxon>
    </lineage>
</organism>
<dbReference type="InterPro" id="IPR041645">
    <property type="entry name" value="ADAMTS_CR_2"/>
</dbReference>
<feature type="domain" description="Peptidase M12B" evidence="21">
    <location>
        <begin position="545"/>
        <end position="751"/>
    </location>
</feature>
<feature type="disulfide bond" evidence="17">
    <location>
        <begin position="784"/>
        <end position="805"/>
    </location>
</feature>
<feature type="region of interest" description="Disordered" evidence="19">
    <location>
        <begin position="170"/>
        <end position="253"/>
    </location>
</feature>
<keyword evidence="5" id="KW-0165">Cleavage on pair of basic residues</keyword>
<keyword evidence="12" id="KW-0865">Zymogen</keyword>
<dbReference type="InterPro" id="IPR045371">
    <property type="entry name" value="ADAMTS_CR_3"/>
</dbReference>
<feature type="binding site" evidence="16 18">
    <location>
        <position position="686"/>
    </location>
    <ligand>
        <name>Zn(2+)</name>
        <dbReference type="ChEBI" id="CHEBI:29105"/>
        <note>catalytic</note>
    </ligand>
</feature>
<dbReference type="InterPro" id="IPR024079">
    <property type="entry name" value="MetalloPept_cat_dom_sf"/>
</dbReference>
<dbReference type="SMR" id="G1SCL9"/>
<sequence>MAKRRRRKAELGRKETSGEGRGEGLGAARRKGARFWRSIPGRPVAANSSSEGRRGRDPLPLRCWRLGPRPLAAGWGLGRRVPHGPAKEGTRSGRRRCPLPRFLLPSPPPRGVHPEYSSGGGPAAPPPPPPSPPFKKPLRYPGQHRAPGAPRSARSALLLPARWTLCGRAAEPQSSSSSSGSSCSPSGSALGRRQRCSAERTRDPRGETSATPKVKSWRRAPGSARSPRPLPRVAATAKAGRREGGEGGGGGVGSTMQFVSWATLLTLLVRDLAEMGSPDAAATVRKDRLHPRQAKLLETLSEYEIASPIRVNALGEPFPTNVHFKRRRRSINSASDPWPAFASSSTSSQAHYRLSAFGQQFLFNLTAQAGFIAPLFTVTLLGVPGVNQTKFYSEDEAELKHCFYEGHVNTKSEHTAVISLCSGMMGTFRSHDGDYFIEPLLSVDEQEDEEEQNKPHIIYRRSPPQRQPAPGRRACDTPEHSKGHSKDKRRTRTRKWGERNDLADDVALLASGLAPKAFSASDNSTDSGREKRTHRRTKRFLSYPRFVEVMVVADNRMVLYHGANLQHYILTLMSIVASIYKDPSIGNLINIVIVNLVVIHNEQEGPSISFNAQTTLKNFCQWQHSQNYPGGIQHDTAVLITRQDICRAHDKCDTLGLAELGTICDPYRSCSISEDSGLSTAFTIAHELGHVFNMPHDDNNKCKEEGVKSPHHVMAPTLNFYTNPWMWSKCSRKYITEFLDTGYGECLLNEPESRPYPLPPQLPGLLYNVNKQCELIFGPGSQVCPYMMQCRRLWCNNVDGAHKGCRTQHTPWADGTECDPGKHCKFGFCVPKEMEVPVTDGSWGSWSHFGTCSRTCGGGIKTAIRECNRPEPKNGGKYCVGRRMKFKSCNTEPCPKQKQGFRDEQCAHFDGKHFNINGLLPNVRWVPKYSGILMKDRCKLFCRVAGNTAYYQLRDRVVDGTPCGQDTNDICVQGLCRQAGCDHVLNSKARRDKCGVCGGDNSSCKTVAGTFNTVHYGYNIVVRIPAGATNIDVRQHSFSGKSEDDNYLALASSQGDFLINGDFVVAMSKREIRIGNTMIEYSGSDNVVERINSTDRIEQELLLQVLSVGKLYNPDVRYSFNIPIEDKPQQFYWNSHGPWQPCSRPCQGERKRKPVCTRESDQLPVSDQRCDRLPQPGPITEACGTDCDLRWHVGSRSECSAQCGLGYRTLDIYCARYSRLDGKTEKVDDSFCSSHPKPSNREKCSGECNTGGWRYSAWTDCSKSCDGGTQRRRAICVNTQNDVLDDSKCTHQEKVTVQRCNEFSCPQWKSGEWSECLVTCGKGHKHRQVWCQFGEDRLNDRICDPEAKPASMQTCQQPECASWQAGPWGQCSVTCGQGYQLRAVKCIIGTYMSVVDDNDCNAATRPTDSQDCELPSCHPPPAAPETRRSSHSVPRTQWRFGSWTPCSATCGKGTRMRYVSCRDEDGSVADESACATLPRPVAKEECSVTPCGQWKALDWSSCSVTCGQGRATRQVVCVNYNDHVIDQSECDQDYIPETDQDCSMSPCPQRTPHGGLPQHPFQNENYRPRSPGPSRTHVLGGNQWRTGPWGACSSTCAGGSQRRVVVCQDENGYTANDCVERIKPDEQRACESGPCPQWAYGSWGECTKLCGGGMRTRLVVCQRSNGERFPDLSCEILDKPPDREQCNTHACPQDAAWSTGPWSSCSVSCGRGHKQRNVYCMAKDGSHLESDYCKHLAKPQGHRKCRGGRCPKWKAGAWSQCSVSCGQGVQQRHVGCQIGTHKTAREAECNPYTRPASERTCQAPPCPRYTWRAEQWQECSKTCGEGSRYRQVVCVAEDKGEVHSAHCEPARRPADHESCSLPPCEYVWITGEWSECSVTCGKGYKQRLVSCSEIYTGKGNYEYSYQTAVNCPGTQPPSVQPCYLTECPVSASWRVSNWGSCSVSCGVGVMQRSVQCLTNEDQPSHLCPMDLKPEERKTCHNIYNCELPQSCKEVKTRQGTNEDGEHFLIVRGKTLKIFCAGMQSDRPKEYVTLVRGDAENFSEVYGHRLHNPTECPYNGSRRDDCQCRKDYTAAGFSSFQKIRINLVTMHIMTTDLQFARTSEGHPVPFATAGDCYSAAKCPQGRFSINLSGTGLALTDSARWISQGNYAVSDIKKSPDGTRVIGKCGGYCGKCTPSSGTGLEVRVL</sequence>
<dbReference type="InterPro" id="IPR010294">
    <property type="entry name" value="ADAMTS_spacer1"/>
</dbReference>
<dbReference type="PANTHER" id="PTHR13723">
    <property type="entry name" value="ADAMTS A DISINTEGRIN AND METALLOPROTEASE WITH THROMBOSPONDIN MOTIFS PROTEASE"/>
    <property type="match status" value="1"/>
</dbReference>
<dbReference type="FunFam" id="2.20.100.10:FF:000005">
    <property type="entry name" value="ADAM metallopeptidase with thrombospondin type 1 motif 9"/>
    <property type="match status" value="4"/>
</dbReference>
<evidence type="ECO:0000313" key="24">
    <source>
        <dbReference type="Proteomes" id="UP000001811"/>
    </source>
</evidence>
<keyword evidence="9" id="KW-0378">Hydrolase</keyword>
<name>G1SCL9_RABIT</name>
<dbReference type="Pfam" id="PF05986">
    <property type="entry name" value="ADAMTS_spacer1"/>
    <property type="match status" value="1"/>
</dbReference>
<dbReference type="GO" id="GO:0005783">
    <property type="term" value="C:endoplasmic reticulum"/>
    <property type="evidence" value="ECO:0007669"/>
    <property type="project" value="Ensembl"/>
</dbReference>
<dbReference type="CDD" id="cd04273">
    <property type="entry name" value="ZnMc_ADAMTS_like"/>
    <property type="match status" value="1"/>
</dbReference>
<keyword evidence="13 17" id="KW-1015">Disulfide bond</keyword>
<evidence type="ECO:0000256" key="8">
    <source>
        <dbReference type="ARBA" id="ARBA00022737"/>
    </source>
</evidence>
<proteinExistence type="predicted"/>
<dbReference type="PROSITE" id="PS50092">
    <property type="entry name" value="TSP1"/>
    <property type="match status" value="14"/>
</dbReference>
<dbReference type="SUPFAM" id="SSF55486">
    <property type="entry name" value="Metalloproteases ('zincins'), catalytic domain"/>
    <property type="match status" value="1"/>
</dbReference>
<evidence type="ECO:0000256" key="10">
    <source>
        <dbReference type="ARBA" id="ARBA00022833"/>
    </source>
</evidence>
<dbReference type="PROSITE" id="PS50215">
    <property type="entry name" value="ADAM_MEPRO"/>
    <property type="match status" value="1"/>
</dbReference>
<feature type="disulfide bond" evidence="17">
    <location>
        <begin position="852"/>
        <end position="889"/>
    </location>
</feature>
<comment type="caution">
    <text evidence="18">Lacks conserved residue(s) required for the propagation of feature annotation.</text>
</comment>
<feature type="compositionally biased region" description="Basic and acidic residues" evidence="19">
    <location>
        <begin position="196"/>
        <end position="206"/>
    </location>
</feature>
<dbReference type="GO" id="GO:0061303">
    <property type="term" value="P:cornea development in camera-type eye"/>
    <property type="evidence" value="ECO:0007669"/>
    <property type="project" value="Ensembl"/>
</dbReference>
<evidence type="ECO:0000256" key="12">
    <source>
        <dbReference type="ARBA" id="ARBA00023145"/>
    </source>
</evidence>
<dbReference type="FunFam" id="3.40.390.10:FF:000001">
    <property type="entry name" value="A disintegrin and metalloproteinase with thrombospondin motifs 1"/>
    <property type="match status" value="1"/>
</dbReference>
<feature type="binding site" evidence="16">
    <location>
        <position position="548"/>
    </location>
    <ligand>
        <name>Ca(2+)</name>
        <dbReference type="ChEBI" id="CHEBI:29108"/>
        <label>2</label>
    </ligand>
</feature>
<keyword evidence="7" id="KW-0732">Signal</keyword>
<feature type="binding site" evidence="16 18">
    <location>
        <position position="696"/>
    </location>
    <ligand>
        <name>Zn(2+)</name>
        <dbReference type="ChEBI" id="CHEBI:29105"/>
        <note>catalytic</note>
    </ligand>
</feature>
<dbReference type="GO" id="GO:0008270">
    <property type="term" value="F:zinc ion binding"/>
    <property type="evidence" value="ECO:0007669"/>
    <property type="project" value="InterPro"/>
</dbReference>
<dbReference type="InterPro" id="IPR002870">
    <property type="entry name" value="Peptidase_M12B_N"/>
</dbReference>
<dbReference type="HOGENOM" id="CLU_000660_0_1_1"/>
<dbReference type="eggNOG" id="KOG3538">
    <property type="taxonomic scope" value="Eukaryota"/>
</dbReference>
<dbReference type="GO" id="GO:0009986">
    <property type="term" value="C:cell surface"/>
    <property type="evidence" value="ECO:0007669"/>
    <property type="project" value="Ensembl"/>
</dbReference>
<evidence type="ECO:0000259" key="22">
    <source>
        <dbReference type="PROSITE" id="PS51046"/>
    </source>
</evidence>
<dbReference type="GO" id="GO:0004222">
    <property type="term" value="F:metalloendopeptidase activity"/>
    <property type="evidence" value="ECO:0007669"/>
    <property type="project" value="InterPro"/>
</dbReference>
<feature type="disulfide bond" evidence="17">
    <location>
        <begin position="773"/>
        <end position="795"/>
    </location>
</feature>
<feature type="binding site" evidence="16">
    <location>
        <position position="548"/>
    </location>
    <ligand>
        <name>Ca(2+)</name>
        <dbReference type="ChEBI" id="CHEBI:29108"/>
        <label>1</label>
    </ligand>
</feature>
<dbReference type="GO" id="GO:0031012">
    <property type="term" value="C:extracellular matrix"/>
    <property type="evidence" value="ECO:0007669"/>
    <property type="project" value="Ensembl"/>
</dbReference>
<feature type="compositionally biased region" description="Low complexity" evidence="19">
    <location>
        <begin position="174"/>
        <end position="188"/>
    </location>
</feature>
<keyword evidence="20" id="KW-1133">Transmembrane helix</keyword>
<dbReference type="InterPro" id="IPR050439">
    <property type="entry name" value="ADAMTS_ADAMTS-like"/>
</dbReference>
<feature type="region of interest" description="Disordered" evidence="19">
    <location>
        <begin position="1406"/>
        <end position="1434"/>
    </location>
</feature>
<dbReference type="Pfam" id="PF19236">
    <property type="entry name" value="ADAMTS_CR_3"/>
    <property type="match status" value="1"/>
</dbReference>
<keyword evidence="2" id="KW-0964">Secreted</keyword>
<dbReference type="EMBL" id="AAGW02044426">
    <property type="status" value="NOT_ANNOTATED_CDS"/>
    <property type="molecule type" value="Genomic_DNA"/>
</dbReference>
<feature type="compositionally biased region" description="Basic and acidic residues" evidence="19">
    <location>
        <begin position="473"/>
        <end position="484"/>
    </location>
</feature>
<dbReference type="InterPro" id="IPR012314">
    <property type="entry name" value="Pept_M12B_GON-ADAMTSs"/>
</dbReference>
<evidence type="ECO:0000256" key="19">
    <source>
        <dbReference type="SAM" id="MobiDB-lite"/>
    </source>
</evidence>
<dbReference type="Pfam" id="PF19030">
    <property type="entry name" value="TSP1_ADAMTS"/>
    <property type="match status" value="13"/>
</dbReference>
<dbReference type="FunFam" id="2.20.100.10:FF:000040">
    <property type="entry name" value="ADAM metallopeptidase with thrombospondin type 1 motif 9"/>
    <property type="match status" value="1"/>
</dbReference>
<feature type="domain" description="GON" evidence="22">
    <location>
        <begin position="1987"/>
        <end position="2187"/>
    </location>
</feature>
<reference evidence="23 24" key="1">
    <citation type="journal article" date="2011" name="Nature">
        <title>A high-resolution map of human evolutionary constraint using 29 mammals.</title>
        <authorList>
            <person name="Lindblad-Toh K."/>
            <person name="Garber M."/>
            <person name="Zuk O."/>
            <person name="Lin M.F."/>
            <person name="Parker B.J."/>
            <person name="Washietl S."/>
            <person name="Kheradpour P."/>
            <person name="Ernst J."/>
            <person name="Jordan G."/>
            <person name="Mauceli E."/>
            <person name="Ward L.D."/>
            <person name="Lowe C.B."/>
            <person name="Holloway A.K."/>
            <person name="Clamp M."/>
            <person name="Gnerre S."/>
            <person name="Alfoldi J."/>
            <person name="Beal K."/>
            <person name="Chang J."/>
            <person name="Clawson H."/>
            <person name="Cuff J."/>
            <person name="Di Palma F."/>
            <person name="Fitzgerald S."/>
            <person name="Flicek P."/>
            <person name="Guttman M."/>
            <person name="Hubisz M.J."/>
            <person name="Jaffe D.B."/>
            <person name="Jungreis I."/>
            <person name="Kent W.J."/>
            <person name="Kostka D."/>
            <person name="Lara M."/>
            <person name="Martins A.L."/>
            <person name="Massingham T."/>
            <person name="Moltke I."/>
            <person name="Raney B.J."/>
            <person name="Rasmussen M.D."/>
            <person name="Robinson J."/>
            <person name="Stark A."/>
            <person name="Vilella A.J."/>
            <person name="Wen J."/>
            <person name="Xie X."/>
            <person name="Zody M.C."/>
            <person name="Baldwin J."/>
            <person name="Bloom T."/>
            <person name="Chin C.W."/>
            <person name="Heiman D."/>
            <person name="Nicol R."/>
            <person name="Nusbaum C."/>
            <person name="Young S."/>
            <person name="Wilkinson J."/>
            <person name="Worley K.C."/>
            <person name="Kovar C.L."/>
            <person name="Muzny D.M."/>
            <person name="Gibbs R.A."/>
            <person name="Cree A."/>
            <person name="Dihn H.H."/>
            <person name="Fowler G."/>
            <person name="Jhangiani S."/>
            <person name="Joshi V."/>
            <person name="Lee S."/>
            <person name="Lewis L.R."/>
            <person name="Nazareth L.V."/>
            <person name="Okwuonu G."/>
            <person name="Santibanez J."/>
            <person name="Warren W.C."/>
            <person name="Mardis E.R."/>
            <person name="Weinstock G.M."/>
            <person name="Wilson R.K."/>
            <person name="Delehaunty K."/>
            <person name="Dooling D."/>
            <person name="Fronik C."/>
            <person name="Fulton L."/>
            <person name="Fulton B."/>
            <person name="Graves T."/>
            <person name="Minx P."/>
            <person name="Sodergren E."/>
            <person name="Birney E."/>
            <person name="Margulies E.H."/>
            <person name="Herrero J."/>
            <person name="Green E.D."/>
            <person name="Haussler D."/>
            <person name="Siepel A."/>
            <person name="Goldman N."/>
            <person name="Pollard K.S."/>
            <person name="Pedersen J.S."/>
            <person name="Lander E.S."/>
            <person name="Kellis M."/>
        </authorList>
    </citation>
    <scope>NUCLEOTIDE SEQUENCE [LARGE SCALE GENOMIC DNA]</scope>
    <source>
        <strain evidence="23 24">Thorbecke inbred</strain>
    </source>
</reference>
<evidence type="ECO:0000256" key="2">
    <source>
        <dbReference type="ARBA" id="ARBA00022525"/>
    </source>
</evidence>
<feature type="compositionally biased region" description="Basic residues" evidence="19">
    <location>
        <begin position="485"/>
        <end position="494"/>
    </location>
</feature>
<dbReference type="FunFam" id="2.20.100.10:FF:000068">
    <property type="entry name" value="ADAM metallopeptidase with thrombospondin type 1 motif 9"/>
    <property type="match status" value="1"/>
</dbReference>
<evidence type="ECO:0000256" key="5">
    <source>
        <dbReference type="ARBA" id="ARBA00022685"/>
    </source>
</evidence>
<evidence type="ECO:0000256" key="13">
    <source>
        <dbReference type="ARBA" id="ARBA00023157"/>
    </source>
</evidence>
<dbReference type="MEROPS" id="M12.021"/>
<feature type="compositionally biased region" description="Basic and acidic residues" evidence="19">
    <location>
        <begin position="9"/>
        <end position="22"/>
    </location>
</feature>
<feature type="disulfide bond" evidence="17">
    <location>
        <begin position="702"/>
        <end position="730"/>
    </location>
</feature>
<dbReference type="PANTHER" id="PTHR13723:SF33">
    <property type="entry name" value="A DISINTEGRIN AND METALLOPROTEINASE WITH THROMBOSPONDIN MOTIFS 9"/>
    <property type="match status" value="1"/>
</dbReference>
<evidence type="ECO:0000256" key="6">
    <source>
        <dbReference type="ARBA" id="ARBA00022723"/>
    </source>
</evidence>
<feature type="disulfide bond" evidence="17">
    <location>
        <begin position="856"/>
        <end position="894"/>
    </location>
</feature>
<feature type="binding site" evidence="16 18">
    <location>
        <position position="690"/>
    </location>
    <ligand>
        <name>Zn(2+)</name>
        <dbReference type="ChEBI" id="CHEBI:29105"/>
        <note>catalytic</note>
    </ligand>
</feature>
<evidence type="ECO:0000256" key="1">
    <source>
        <dbReference type="ARBA" id="ARBA00004498"/>
    </source>
</evidence>
<dbReference type="EMBL" id="AAGW02044425">
    <property type="status" value="NOT_ANNOTATED_CDS"/>
    <property type="molecule type" value="Genomic_DNA"/>
</dbReference>
<evidence type="ECO:0000256" key="9">
    <source>
        <dbReference type="ARBA" id="ARBA00022801"/>
    </source>
</evidence>
<comment type="cofactor">
    <cofactor evidence="16">
        <name>Zn(2+)</name>
        <dbReference type="ChEBI" id="CHEBI:29105"/>
    </cofactor>
    <text evidence="16">Binds 1 zinc ion per subunit.</text>
</comment>
<feature type="disulfide bond" evidence="17">
    <location>
        <begin position="790"/>
        <end position="824"/>
    </location>
</feature>
<evidence type="ECO:0000259" key="21">
    <source>
        <dbReference type="PROSITE" id="PS50215"/>
    </source>
</evidence>
<protein>
    <submittedName>
        <fullName evidence="23">ADAM metallopeptidase with thrombospondin type 1 motif 9</fullName>
    </submittedName>
</protein>
<feature type="compositionally biased region" description="Low complexity" evidence="19">
    <location>
        <begin position="460"/>
        <end position="472"/>
    </location>
</feature>
<feature type="region of interest" description="Disordered" evidence="19">
    <location>
        <begin position="446"/>
        <end position="497"/>
    </location>
</feature>
<dbReference type="GO" id="GO:0009617">
    <property type="term" value="P:response to bacterium"/>
    <property type="evidence" value="ECO:0007669"/>
    <property type="project" value="Ensembl"/>
</dbReference>
<dbReference type="GO" id="GO:0045636">
    <property type="term" value="P:positive regulation of melanocyte differentiation"/>
    <property type="evidence" value="ECO:0007669"/>
    <property type="project" value="Ensembl"/>
</dbReference>
<keyword evidence="20" id="KW-0472">Membrane</keyword>
<dbReference type="Pfam" id="PF01562">
    <property type="entry name" value="Pep_M12B_propep"/>
    <property type="match status" value="1"/>
</dbReference>
<dbReference type="PaxDb" id="9986-ENSOCUP00000000097"/>
<evidence type="ECO:0000256" key="20">
    <source>
        <dbReference type="SAM" id="Phobius"/>
    </source>
</evidence>
<feature type="region of interest" description="Disordered" evidence="19">
    <location>
        <begin position="1546"/>
        <end position="1580"/>
    </location>
</feature>
<dbReference type="GO" id="GO:0030198">
    <property type="term" value="P:extracellular matrix organization"/>
    <property type="evidence" value="ECO:0007669"/>
    <property type="project" value="InterPro"/>
</dbReference>
<keyword evidence="6 16" id="KW-0479">Metal-binding</keyword>
<dbReference type="Gene3D" id="2.20.100.10">
    <property type="entry name" value="Thrombospondin type-1 (TSP1) repeat"/>
    <property type="match status" value="13"/>
</dbReference>
<dbReference type="GO" id="GO:0048593">
    <property type="term" value="P:camera-type eye morphogenesis"/>
    <property type="evidence" value="ECO:0007669"/>
    <property type="project" value="Ensembl"/>
</dbReference>
<dbReference type="GO" id="GO:0002088">
    <property type="term" value="P:lens development in camera-type eye"/>
    <property type="evidence" value="ECO:0007669"/>
    <property type="project" value="Ensembl"/>
</dbReference>
<dbReference type="Ensembl" id="ENSOCUT00000000111.4">
    <property type="protein sequence ID" value="ENSOCUP00000000097.3"/>
    <property type="gene ID" value="ENSOCUG00000000109.4"/>
</dbReference>
<dbReference type="GeneTree" id="ENSGT00940000156409"/>
<dbReference type="PROSITE" id="PS51046">
    <property type="entry name" value="GON"/>
    <property type="match status" value="1"/>
</dbReference>
<feature type="disulfide bond" evidence="17">
    <location>
        <begin position="818"/>
        <end position="829"/>
    </location>
</feature>
<evidence type="ECO:0000256" key="3">
    <source>
        <dbReference type="ARBA" id="ARBA00022530"/>
    </source>
</evidence>
<dbReference type="InParanoid" id="G1SCL9"/>
<accession>G1SCL9</accession>
<keyword evidence="20" id="KW-0812">Transmembrane</keyword>
<feature type="disulfide bond" evidence="17">
    <location>
        <begin position="620"/>
        <end position="670"/>
    </location>
</feature>
<dbReference type="GO" id="GO:0006508">
    <property type="term" value="P:proteolysis"/>
    <property type="evidence" value="ECO:0007669"/>
    <property type="project" value="UniProtKB-KW"/>
</dbReference>
<dbReference type="FunFam" id="2.20.100.10:FF:000006">
    <property type="entry name" value="A disintegrin and metalloproteinase with thrombospondin motifs 1"/>
    <property type="match status" value="1"/>
</dbReference>
<feature type="binding site" evidence="16">
    <location>
        <position position="635"/>
    </location>
    <ligand>
        <name>Ca(2+)</name>
        <dbReference type="ChEBI" id="CHEBI:29108"/>
        <label>1</label>
    </ligand>
</feature>
<dbReference type="FunFam" id="3.40.1620.60:FF:000005">
    <property type="entry name" value="ADAM metallopeptidase with thrombospondin type 1 motif 9"/>
    <property type="match status" value="1"/>
</dbReference>
<dbReference type="Gene3D" id="3.40.390.10">
    <property type="entry name" value="Collagenase (Catalytic Domain)"/>
    <property type="match status" value="1"/>
</dbReference>
<evidence type="ECO:0000313" key="23">
    <source>
        <dbReference type="Ensembl" id="ENSOCUP00000000097.3"/>
    </source>
</evidence>
<evidence type="ECO:0000256" key="17">
    <source>
        <dbReference type="PIRSR" id="PIRSR613273-3"/>
    </source>
</evidence>
<feature type="transmembrane region" description="Helical" evidence="20">
    <location>
        <begin position="361"/>
        <end position="383"/>
    </location>
</feature>
<gene>
    <name evidence="23" type="primary">ADAMTS9</name>
</gene>
<evidence type="ECO:0000256" key="14">
    <source>
        <dbReference type="ARBA" id="ARBA00023180"/>
    </source>
</evidence>
<dbReference type="Bgee" id="ENSOCUG00000000109">
    <property type="expression patterns" value="Expressed in ovary and 16 other cell types or tissues"/>
</dbReference>
<dbReference type="STRING" id="9986.ENSOCUP00000000097"/>
<dbReference type="FunFam" id="2.20.100.10:FF:000010">
    <property type="entry name" value="ADAM metallopeptidase with thrombospondin type 1 motif 9"/>
    <property type="match status" value="5"/>
</dbReference>
<evidence type="ECO:0000256" key="18">
    <source>
        <dbReference type="PROSITE-ProRule" id="PRU00276"/>
    </source>
</evidence>
<feature type="binding site" evidence="16">
    <location>
        <position position="746"/>
    </location>
    <ligand>
        <name>Ca(2+)</name>
        <dbReference type="ChEBI" id="CHEBI:29108"/>
        <label>1</label>
    </ligand>
</feature>
<feature type="disulfide bond" evidence="17">
    <location>
        <begin position="646"/>
        <end position="652"/>
    </location>
</feature>
<feature type="active site" evidence="15 18">
    <location>
        <position position="687"/>
    </location>
</feature>
<feature type="compositionally biased region" description="Pro residues" evidence="19">
    <location>
        <begin position="123"/>
        <end position="135"/>
    </location>
</feature>
<keyword evidence="14" id="KW-0325">Glycoprotein</keyword>
<dbReference type="Proteomes" id="UP000001811">
    <property type="component" value="Chromosome 9"/>
</dbReference>
<evidence type="ECO:0000256" key="11">
    <source>
        <dbReference type="ARBA" id="ARBA00023049"/>
    </source>
</evidence>
<dbReference type="InterPro" id="IPR001590">
    <property type="entry name" value="Peptidase_M12B"/>
</dbReference>
<dbReference type="Pfam" id="PF08685">
    <property type="entry name" value="GON"/>
    <property type="match status" value="1"/>
</dbReference>
<dbReference type="Pfam" id="PF00090">
    <property type="entry name" value="TSP_1"/>
    <property type="match status" value="1"/>
</dbReference>
<keyword evidence="8" id="KW-0677">Repeat</keyword>
<evidence type="ECO:0000256" key="16">
    <source>
        <dbReference type="PIRSR" id="PIRSR613273-2"/>
    </source>
</evidence>
<feature type="disulfide bond" evidence="17">
    <location>
        <begin position="664"/>
        <end position="746"/>
    </location>
</feature>
<feature type="disulfide bond" evidence="17">
    <location>
        <begin position="867"/>
        <end position="879"/>
    </location>
</feature>
<dbReference type="InterPro" id="IPR000884">
    <property type="entry name" value="TSP1_rpt"/>
</dbReference>
<dbReference type="FunCoup" id="G1SCL9">
    <property type="interactions" value="196"/>
</dbReference>
<dbReference type="FunFam" id="2.60.120.830:FF:000001">
    <property type="entry name" value="A disintegrin and metalloproteinase with thrombospondin motifs 1"/>
    <property type="match status" value="1"/>
</dbReference>
<evidence type="ECO:0000256" key="15">
    <source>
        <dbReference type="PIRSR" id="PIRSR613273-1"/>
    </source>
</evidence>
<dbReference type="SMART" id="SM00209">
    <property type="entry name" value="TSP1"/>
    <property type="match status" value="15"/>
</dbReference>
<keyword evidence="24" id="KW-1185">Reference proteome</keyword>
<dbReference type="OMA" id="DNDFQFA"/>